<evidence type="ECO:0008006" key="4">
    <source>
        <dbReference type="Google" id="ProtNLM"/>
    </source>
</evidence>
<evidence type="ECO:0000256" key="1">
    <source>
        <dbReference type="SAM" id="Phobius"/>
    </source>
</evidence>
<dbReference type="EMBL" id="KF835987">
    <property type="protein sequence ID" value="AHY25051.1"/>
    <property type="molecule type" value="Genomic_DNA"/>
</dbReference>
<dbReference type="OrthoDB" id="24624at10239"/>
<dbReference type="RefSeq" id="YP_009211510.1">
    <property type="nucleotide sequence ID" value="NC_028940.1"/>
</dbReference>
<reference evidence="2 3" key="1">
    <citation type="journal article" date="2015" name="Plant Pathol. J.">
        <title>Isolation and Genomic Characterization of the T4-Like Bacteriophage PM2 Infecting Pectobacterium carotovorum subsp. carotovorum.</title>
        <authorList>
            <person name="Lim J.A."/>
            <person name="Lee D.H."/>
            <person name="Heu S."/>
        </authorList>
    </citation>
    <scope>NUCLEOTIDE SEQUENCE [LARGE SCALE GENOMIC DNA]</scope>
</reference>
<feature type="transmembrane region" description="Helical" evidence="1">
    <location>
        <begin position="113"/>
        <end position="136"/>
    </location>
</feature>
<gene>
    <name evidence="2" type="ORF">PM2_089</name>
</gene>
<sequence length="139" mass="16278">MYNSFNFKCFILAVIFGVFSYFTDILPDSTREQPYTAEIVKMYDGTSGGKYSHLEFIVVYRLDDGYLFDQRVSASFFSMAQVGQKYTVNKRPYDIIHSERTGMNAVWFFVSQFIYLISYTLAIILFAISVVPYKFWEDD</sequence>
<accession>A0A0A0Q0D5</accession>
<organism evidence="2 3">
    <name type="scientific">Pectobacterium bacteriophage PM2</name>
    <dbReference type="NCBI Taxonomy" id="1429794"/>
    <lineage>
        <taxon>Viruses</taxon>
        <taxon>Duplodnaviria</taxon>
        <taxon>Heunggongvirae</taxon>
        <taxon>Uroviricota</taxon>
        <taxon>Caudoviricetes</taxon>
        <taxon>Pantevenvirales</taxon>
        <taxon>Straboviridae</taxon>
        <taxon>Tevenvirinae</taxon>
        <taxon>Mosugukvirus</taxon>
        <taxon>Mosugukvirus pm2</taxon>
    </lineage>
</organism>
<keyword evidence="1" id="KW-1133">Transmembrane helix</keyword>
<keyword evidence="1" id="KW-0472">Membrane</keyword>
<dbReference type="Proteomes" id="UP000030739">
    <property type="component" value="Segment"/>
</dbReference>
<protein>
    <recommendedName>
        <fullName evidence="4">DUF3592 domain-containing protein</fullName>
    </recommendedName>
</protein>
<name>A0A0A0Q0D5_9CAUD</name>
<keyword evidence="1" id="KW-0812">Transmembrane</keyword>
<evidence type="ECO:0000313" key="3">
    <source>
        <dbReference type="Proteomes" id="UP000030739"/>
    </source>
</evidence>
<dbReference type="KEGG" id="vg:26637982"/>
<evidence type="ECO:0000313" key="2">
    <source>
        <dbReference type="EMBL" id="AHY25051.1"/>
    </source>
</evidence>
<dbReference type="GeneID" id="26637982"/>
<proteinExistence type="predicted"/>
<keyword evidence="3" id="KW-1185">Reference proteome</keyword>